<evidence type="ECO:0000313" key="2">
    <source>
        <dbReference type="Proteomes" id="UP000315540"/>
    </source>
</evidence>
<reference evidence="1 2" key="1">
    <citation type="submission" date="2019-06" db="EMBL/GenBank/DDBJ databases">
        <authorList>
            <person name="Meng X."/>
        </authorList>
    </citation>
    <scope>NUCLEOTIDE SEQUENCE [LARGE SCALE GENOMIC DNA]</scope>
    <source>
        <strain evidence="1 2">M625</strain>
    </source>
</reference>
<gene>
    <name evidence="1" type="ORF">FHK87_20735</name>
</gene>
<accession>A0A504J2L6</accession>
<comment type="caution">
    <text evidence="1">The sequence shown here is derived from an EMBL/GenBank/DDBJ whole genome shotgun (WGS) entry which is preliminary data.</text>
</comment>
<evidence type="ECO:0000313" key="1">
    <source>
        <dbReference type="EMBL" id="TPN82855.1"/>
    </source>
</evidence>
<keyword evidence="2" id="KW-1185">Reference proteome</keyword>
<dbReference type="AlphaFoldDB" id="A0A504J2L6"/>
<dbReference type="EMBL" id="VFWZ01000008">
    <property type="protein sequence ID" value="TPN82855.1"/>
    <property type="molecule type" value="Genomic_DNA"/>
</dbReference>
<dbReference type="Proteomes" id="UP000315540">
    <property type="component" value="Unassembled WGS sequence"/>
</dbReference>
<protein>
    <submittedName>
        <fullName evidence="1">Uncharacterized protein</fullName>
    </submittedName>
</protein>
<dbReference type="RefSeq" id="WP_140596222.1">
    <property type="nucleotide sequence ID" value="NZ_VFWZ01000008.1"/>
</dbReference>
<sequence length="221" mass="26141">MSIQKFGQYLLEIESPKIGDVLTLDGIDGFDDQTLWNFKRGNKIQFLINPNSSKDLLTHEFLITEVLKDTNSNDWANVRVKKVTTIGEIFNNKPLTGEDDFQALIKWVEKIWDKSWEMKQKIKNYMYRPPHNHFLTFNELHQVVDKTRIEFGRKNRGLSKIYAQEMNNKSIRVLSVTDNCPESSFVYDIDNVEHYKSAIIKMKKRNQWDDENKFWENIISS</sequence>
<name>A0A504J2L6_9FLAO</name>
<organism evidence="1 2">
    <name type="scientific">Aquimarina algicola</name>
    <dbReference type="NCBI Taxonomy" id="2589995"/>
    <lineage>
        <taxon>Bacteria</taxon>
        <taxon>Pseudomonadati</taxon>
        <taxon>Bacteroidota</taxon>
        <taxon>Flavobacteriia</taxon>
        <taxon>Flavobacteriales</taxon>
        <taxon>Flavobacteriaceae</taxon>
        <taxon>Aquimarina</taxon>
    </lineage>
</organism>
<proteinExistence type="predicted"/>